<reference evidence="6 7" key="1">
    <citation type="submission" date="2020-10" db="EMBL/GenBank/DDBJ databases">
        <title>Investigation of anaerobic biodegradation of phenanthrene by a sulfate-dependent Geobacter anodireducens strain PheS2.</title>
        <authorList>
            <person name="Zhang Z."/>
        </authorList>
    </citation>
    <scope>NUCLEOTIDE SEQUENCE [LARGE SCALE GENOMIC DNA]</scope>
    <source>
        <strain evidence="6 7">PheS2</strain>
    </source>
</reference>
<dbReference type="Pfam" id="PF00563">
    <property type="entry name" value="EAL"/>
    <property type="match status" value="1"/>
</dbReference>
<dbReference type="NCBIfam" id="TIGR00229">
    <property type="entry name" value="sensory_box"/>
    <property type="match status" value="2"/>
</dbReference>
<dbReference type="InterPro" id="IPR043128">
    <property type="entry name" value="Rev_trsase/Diguanyl_cyclase"/>
</dbReference>
<evidence type="ECO:0000259" key="5">
    <source>
        <dbReference type="PROSITE" id="PS50887"/>
    </source>
</evidence>
<dbReference type="InterPro" id="IPR001633">
    <property type="entry name" value="EAL_dom"/>
</dbReference>
<dbReference type="PANTHER" id="PTHR44757:SF2">
    <property type="entry name" value="BIOFILM ARCHITECTURE MAINTENANCE PROTEIN MBAA"/>
    <property type="match status" value="1"/>
</dbReference>
<evidence type="ECO:0000256" key="1">
    <source>
        <dbReference type="SAM" id="Phobius"/>
    </source>
</evidence>
<dbReference type="InterPro" id="IPR000160">
    <property type="entry name" value="GGDEF_dom"/>
</dbReference>
<comment type="caution">
    <text evidence="6">The sequence shown here is derived from an EMBL/GenBank/DDBJ whole genome shotgun (WGS) entry which is preliminary data.</text>
</comment>
<proteinExistence type="predicted"/>
<sequence length="792" mass="89128">MDFTKISALHHRLPSPVWQFIVLLLIMFLIEMLLMAVLPHVTGREVEFVEAFIDSLGLVTFGAPFLWAFIVRPLRRTAVAAVFREEVLLRQMVDGVITFGEDGMIRSLNPAAERMFGYRDAEAAGMAIDCLLSADGGYFRFAAQASGGQGTRQLAYELEGIRRDGSRFVADLSVSRIVFEGRRAVIGIVRDITARKRDEQNLLVFKRAIESSVNGITITDAVNGENLIIYVNPAFERMTGYAGHEVLGKNPRFLRGNDRDQVELRKLAMALEERREGYFVLRNYRKDGSQFMNELYVAPVRDRDGAVTNYIGIMNDISDQRRYEEQLVYQANHDPLTGLPNRNLLQDRLGQALALESSRRRNPIGVMFLDLDNFKKINDTLGHTVGDMLLKAVANRLRNCVRGGDTVSRLGGDEYILILPNVKEMHDVTTVAKKLIGLFSTPFLLMGHELYITASIGIALFPSDGDTVDALLKNADAAMYHAKEQGKNNYQFYSEEMNTRVFERMALETSLHRAIRQQEFLLYYQPRVDLRTGRISGVEALVRWNHPEMGLVSPARFIPLAEETGLIVPIGEWVLRTACAQNKAWQEAGLPPLRMAVNLSARQFRQENLIQMVADVLAETGLDPRWLELELTESLLMERAEQSVSILRSLADMGIDIAVDDFGTGYSSLGYLKRFPITNLKIDQSFIRDIASDPDDAILVRTIITMAHGLGMKTVGEGVESLEQVDFLCRHGCEEVQGYYFSRPLTAEGCEELLREERCLDLRALRDGVPGQRSEERIRTLAPSATDCRITA</sequence>
<dbReference type="SMART" id="SM00091">
    <property type="entry name" value="PAS"/>
    <property type="match status" value="2"/>
</dbReference>
<keyword evidence="1" id="KW-0812">Transmembrane</keyword>
<evidence type="ECO:0000313" key="7">
    <source>
        <dbReference type="Proteomes" id="UP000618926"/>
    </source>
</evidence>
<dbReference type="Proteomes" id="UP000618926">
    <property type="component" value="Unassembled WGS sequence"/>
</dbReference>
<dbReference type="EMBL" id="JADBFD010000001">
    <property type="protein sequence ID" value="MBE2886396.1"/>
    <property type="molecule type" value="Genomic_DNA"/>
</dbReference>
<feature type="domain" description="PAS" evidence="2">
    <location>
        <begin position="201"/>
        <end position="274"/>
    </location>
</feature>
<dbReference type="SUPFAM" id="SSF55073">
    <property type="entry name" value="Nucleotide cyclase"/>
    <property type="match status" value="1"/>
</dbReference>
<dbReference type="CDD" id="cd01949">
    <property type="entry name" value="GGDEF"/>
    <property type="match status" value="1"/>
</dbReference>
<dbReference type="InterPro" id="IPR012226">
    <property type="entry name" value="Diguanyl_cyclase/Pdiesterase"/>
</dbReference>
<dbReference type="PIRSF" id="PIRSF005925">
    <property type="entry name" value="Dos"/>
    <property type="match status" value="1"/>
</dbReference>
<dbReference type="InterPro" id="IPR035919">
    <property type="entry name" value="EAL_sf"/>
</dbReference>
<evidence type="ECO:0000259" key="4">
    <source>
        <dbReference type="PROSITE" id="PS50883"/>
    </source>
</evidence>
<accession>A0ABR9NQ67</accession>
<dbReference type="CDD" id="cd01948">
    <property type="entry name" value="EAL"/>
    <property type="match status" value="1"/>
</dbReference>
<dbReference type="InterPro" id="IPR029787">
    <property type="entry name" value="Nucleotide_cyclase"/>
</dbReference>
<organism evidence="6 7">
    <name type="scientific">Geobacter anodireducens</name>
    <dbReference type="NCBI Taxonomy" id="1340425"/>
    <lineage>
        <taxon>Bacteria</taxon>
        <taxon>Pseudomonadati</taxon>
        <taxon>Thermodesulfobacteriota</taxon>
        <taxon>Desulfuromonadia</taxon>
        <taxon>Geobacterales</taxon>
        <taxon>Geobacteraceae</taxon>
        <taxon>Geobacter</taxon>
    </lineage>
</organism>
<gene>
    <name evidence="6" type="ORF">IIE05_00260</name>
</gene>
<dbReference type="SUPFAM" id="SSF141868">
    <property type="entry name" value="EAL domain-like"/>
    <property type="match status" value="1"/>
</dbReference>
<dbReference type="CDD" id="cd00130">
    <property type="entry name" value="PAS"/>
    <property type="match status" value="2"/>
</dbReference>
<dbReference type="Pfam" id="PF13426">
    <property type="entry name" value="PAS_9"/>
    <property type="match status" value="2"/>
</dbReference>
<feature type="domain" description="PAC" evidence="3">
    <location>
        <begin position="154"/>
        <end position="204"/>
    </location>
</feature>
<feature type="domain" description="EAL" evidence="4">
    <location>
        <begin position="504"/>
        <end position="758"/>
    </location>
</feature>
<dbReference type="SUPFAM" id="SSF55785">
    <property type="entry name" value="PYP-like sensor domain (PAS domain)"/>
    <property type="match status" value="2"/>
</dbReference>
<dbReference type="RefSeq" id="WP_192904917.1">
    <property type="nucleotide sequence ID" value="NZ_JADBFD010000001.1"/>
</dbReference>
<dbReference type="InterPro" id="IPR035965">
    <property type="entry name" value="PAS-like_dom_sf"/>
</dbReference>
<dbReference type="PANTHER" id="PTHR44757">
    <property type="entry name" value="DIGUANYLATE CYCLASE DGCP"/>
    <property type="match status" value="1"/>
</dbReference>
<dbReference type="SMART" id="SM00267">
    <property type="entry name" value="GGDEF"/>
    <property type="match status" value="1"/>
</dbReference>
<feature type="transmembrane region" description="Helical" evidence="1">
    <location>
        <begin position="51"/>
        <end position="70"/>
    </location>
</feature>
<dbReference type="NCBIfam" id="TIGR00254">
    <property type="entry name" value="GGDEF"/>
    <property type="match status" value="1"/>
</dbReference>
<dbReference type="SMART" id="SM00086">
    <property type="entry name" value="PAC"/>
    <property type="match status" value="2"/>
</dbReference>
<evidence type="ECO:0000259" key="3">
    <source>
        <dbReference type="PROSITE" id="PS50113"/>
    </source>
</evidence>
<dbReference type="Gene3D" id="3.30.450.20">
    <property type="entry name" value="PAS domain"/>
    <property type="match status" value="2"/>
</dbReference>
<dbReference type="InterPro" id="IPR001610">
    <property type="entry name" value="PAC"/>
</dbReference>
<dbReference type="InterPro" id="IPR000014">
    <property type="entry name" value="PAS"/>
</dbReference>
<keyword evidence="7" id="KW-1185">Reference proteome</keyword>
<protein>
    <submittedName>
        <fullName evidence="6">EAL domain-containing protein</fullName>
    </submittedName>
</protein>
<dbReference type="Pfam" id="PF00990">
    <property type="entry name" value="GGDEF"/>
    <property type="match status" value="1"/>
</dbReference>
<feature type="domain" description="GGDEF" evidence="5">
    <location>
        <begin position="362"/>
        <end position="495"/>
    </location>
</feature>
<feature type="domain" description="PAC" evidence="3">
    <location>
        <begin position="275"/>
        <end position="329"/>
    </location>
</feature>
<dbReference type="SMART" id="SM00052">
    <property type="entry name" value="EAL"/>
    <property type="match status" value="1"/>
</dbReference>
<name>A0ABR9NQ67_9BACT</name>
<dbReference type="Gene3D" id="3.20.20.450">
    <property type="entry name" value="EAL domain"/>
    <property type="match status" value="1"/>
</dbReference>
<dbReference type="PROSITE" id="PS50113">
    <property type="entry name" value="PAC"/>
    <property type="match status" value="2"/>
</dbReference>
<dbReference type="PROSITE" id="PS50887">
    <property type="entry name" value="GGDEF"/>
    <property type="match status" value="1"/>
</dbReference>
<keyword evidence="1" id="KW-0472">Membrane</keyword>
<evidence type="ECO:0000313" key="6">
    <source>
        <dbReference type="EMBL" id="MBE2886396.1"/>
    </source>
</evidence>
<keyword evidence="1" id="KW-1133">Transmembrane helix</keyword>
<feature type="domain" description="PAS" evidence="2">
    <location>
        <begin position="88"/>
        <end position="125"/>
    </location>
</feature>
<feature type="transmembrane region" description="Helical" evidence="1">
    <location>
        <begin position="20"/>
        <end position="39"/>
    </location>
</feature>
<dbReference type="PROSITE" id="PS50883">
    <property type="entry name" value="EAL"/>
    <property type="match status" value="1"/>
</dbReference>
<dbReference type="PROSITE" id="PS50112">
    <property type="entry name" value="PAS"/>
    <property type="match status" value="2"/>
</dbReference>
<evidence type="ECO:0000259" key="2">
    <source>
        <dbReference type="PROSITE" id="PS50112"/>
    </source>
</evidence>
<dbReference type="InterPro" id="IPR052155">
    <property type="entry name" value="Biofilm_reg_signaling"/>
</dbReference>
<dbReference type="Gene3D" id="3.30.70.270">
    <property type="match status" value="1"/>
</dbReference>
<dbReference type="InterPro" id="IPR000700">
    <property type="entry name" value="PAS-assoc_C"/>
</dbReference>